<dbReference type="Proteomes" id="UP000018851">
    <property type="component" value="Chromosome"/>
</dbReference>
<evidence type="ECO:0000259" key="2">
    <source>
        <dbReference type="Pfam" id="PF22725"/>
    </source>
</evidence>
<feature type="domain" description="GFO/IDH/MocA-like oxidoreductase" evidence="2">
    <location>
        <begin position="190"/>
        <end position="321"/>
    </location>
</feature>
<evidence type="ECO:0008006" key="5">
    <source>
        <dbReference type="Google" id="ProtNLM"/>
    </source>
</evidence>
<dbReference type="Pfam" id="PF01408">
    <property type="entry name" value="GFO_IDH_MocA"/>
    <property type="match status" value="1"/>
</dbReference>
<dbReference type="Pfam" id="PF22725">
    <property type="entry name" value="GFO_IDH_MocA_C3"/>
    <property type="match status" value="1"/>
</dbReference>
<dbReference type="InterPro" id="IPR050463">
    <property type="entry name" value="Gfo/Idh/MocA_oxidrdct_glycsds"/>
</dbReference>
<evidence type="ECO:0000259" key="1">
    <source>
        <dbReference type="Pfam" id="PF01408"/>
    </source>
</evidence>
<dbReference type="PATRIC" id="fig|1123269.5.peg.1254"/>
<dbReference type="KEGG" id="ssan:NX02_06475"/>
<dbReference type="InterPro" id="IPR036291">
    <property type="entry name" value="NAD(P)-bd_dom_sf"/>
</dbReference>
<dbReference type="eggNOG" id="COG0673">
    <property type="taxonomic scope" value="Bacteria"/>
</dbReference>
<dbReference type="AlphaFoldDB" id="W0ABK3"/>
<dbReference type="HOGENOM" id="CLU_023194_24_1_5"/>
<name>W0ABK3_9SPHN</name>
<protein>
    <recommendedName>
        <fullName evidence="5">Gfo/Idh/MocA-like oxidoreductase N-terminal domain-containing protein</fullName>
    </recommendedName>
</protein>
<feature type="domain" description="Gfo/Idh/MocA-like oxidoreductase N-terminal" evidence="1">
    <location>
        <begin position="59"/>
        <end position="181"/>
    </location>
</feature>
<evidence type="ECO:0000313" key="4">
    <source>
        <dbReference type="Proteomes" id="UP000018851"/>
    </source>
</evidence>
<gene>
    <name evidence="3" type="ORF">NX02_06475</name>
</gene>
<dbReference type="InterPro" id="IPR055170">
    <property type="entry name" value="GFO_IDH_MocA-like_dom"/>
</dbReference>
<dbReference type="EMBL" id="CP006644">
    <property type="protein sequence ID" value="AHE53025.1"/>
    <property type="molecule type" value="Genomic_DNA"/>
</dbReference>
<dbReference type="PANTHER" id="PTHR43818:SF12">
    <property type="entry name" value="NADH-DEPENDENT DEHYDROGENASE-RELATED"/>
    <property type="match status" value="1"/>
</dbReference>
<dbReference type="PROSITE" id="PS51318">
    <property type="entry name" value="TAT"/>
    <property type="match status" value="1"/>
</dbReference>
<organism evidence="3 4">
    <name type="scientific">Sphingomonas sanxanigenens DSM 19645 = NX02</name>
    <dbReference type="NCBI Taxonomy" id="1123269"/>
    <lineage>
        <taxon>Bacteria</taxon>
        <taxon>Pseudomonadati</taxon>
        <taxon>Pseudomonadota</taxon>
        <taxon>Alphaproteobacteria</taxon>
        <taxon>Sphingomonadales</taxon>
        <taxon>Sphingomonadaceae</taxon>
        <taxon>Sphingomonas</taxon>
    </lineage>
</organism>
<dbReference type="SUPFAM" id="SSF51735">
    <property type="entry name" value="NAD(P)-binding Rossmann-fold domains"/>
    <property type="match status" value="1"/>
</dbReference>
<reference evidence="3 4" key="1">
    <citation type="submission" date="2013-07" db="EMBL/GenBank/DDBJ databases">
        <title>Completed genome of Sphingomonas sanxanigenens NX02.</title>
        <authorList>
            <person name="Ma T."/>
            <person name="Huang H."/>
            <person name="Wu M."/>
            <person name="Li X."/>
            <person name="Li G."/>
        </authorList>
    </citation>
    <scope>NUCLEOTIDE SEQUENCE [LARGE SCALE GENOMIC DNA]</scope>
    <source>
        <strain evidence="3 4">NX02</strain>
    </source>
</reference>
<dbReference type="Gene3D" id="3.30.360.10">
    <property type="entry name" value="Dihydrodipicolinate Reductase, domain 2"/>
    <property type="match status" value="1"/>
</dbReference>
<dbReference type="STRING" id="1123269.NX02_06475"/>
<sequence length="436" mass="46917">MRPDDSAIAHGAALSLPARRSFLRGLAASLAGSAFAAEMPWLSPLRAAPVGQAPSDRVRLGLIGIGSRGALLADHLFKTPGVEIAAVCDVHPSNLARAAAAADAAGQMARRFTDYRALLDLKGIDGVVIATPLHLHAPMALAAIAAGKHVFCEKSLARTIDDCKRVATAASRSPNVFQIGHQRMFDARFHKALSYMRAGELGPITQIRAYWHRNTDWRRASASPELERLVNWRLYREYSAGLMGELASHHLHVTNWIMDAPPLACVGYGSTNYWKDGREVFDNVNVLYRYPGGVTAIYDSLSSNRHHGMEVQVTGSKGTMELETGRMFWEELPHAPALTALARQVESGTPAARVPLASATWSPELKQSATGAPILANWEGDDGTGLSLAAYANAIRGSERAPGMIDHAYRSGVAALMGLAAMEEGREVAWPGNYPA</sequence>
<dbReference type="GO" id="GO:0000166">
    <property type="term" value="F:nucleotide binding"/>
    <property type="evidence" value="ECO:0007669"/>
    <property type="project" value="InterPro"/>
</dbReference>
<dbReference type="InterPro" id="IPR000683">
    <property type="entry name" value="Gfo/Idh/MocA-like_OxRdtase_N"/>
</dbReference>
<dbReference type="SUPFAM" id="SSF55347">
    <property type="entry name" value="Glyceraldehyde-3-phosphate dehydrogenase-like, C-terminal domain"/>
    <property type="match status" value="1"/>
</dbReference>
<accession>W0ABK3</accession>
<keyword evidence="4" id="KW-1185">Reference proteome</keyword>
<proteinExistence type="predicted"/>
<evidence type="ECO:0000313" key="3">
    <source>
        <dbReference type="EMBL" id="AHE53025.1"/>
    </source>
</evidence>
<dbReference type="Gene3D" id="3.40.50.720">
    <property type="entry name" value="NAD(P)-binding Rossmann-like Domain"/>
    <property type="match status" value="1"/>
</dbReference>
<dbReference type="PANTHER" id="PTHR43818">
    <property type="entry name" value="BCDNA.GH03377"/>
    <property type="match status" value="1"/>
</dbReference>
<dbReference type="InterPro" id="IPR006311">
    <property type="entry name" value="TAT_signal"/>
</dbReference>